<feature type="transmembrane region" description="Helical" evidence="4">
    <location>
        <begin position="175"/>
        <end position="194"/>
    </location>
</feature>
<feature type="compositionally biased region" description="Polar residues" evidence="3">
    <location>
        <begin position="1"/>
        <end position="14"/>
    </location>
</feature>
<dbReference type="InterPro" id="IPR036259">
    <property type="entry name" value="MFS_trans_sf"/>
</dbReference>
<feature type="transmembrane region" description="Helical" evidence="4">
    <location>
        <begin position="249"/>
        <end position="272"/>
    </location>
</feature>
<dbReference type="PANTHER" id="PTHR11360:SF234">
    <property type="entry name" value="MFS-TYPE TRANSPORTER DBAD-RELATED"/>
    <property type="match status" value="1"/>
</dbReference>
<accession>A0AAV9P1U6</accession>
<feature type="transmembrane region" description="Helical" evidence="4">
    <location>
        <begin position="314"/>
        <end position="336"/>
    </location>
</feature>
<dbReference type="RefSeq" id="XP_064655445.1">
    <property type="nucleotide sequence ID" value="XM_064806119.1"/>
</dbReference>
<name>A0AAV9P1U6_9PEZI</name>
<feature type="transmembrane region" description="Helical" evidence="4">
    <location>
        <begin position="348"/>
        <end position="366"/>
    </location>
</feature>
<feature type="transmembrane region" description="Helical" evidence="4">
    <location>
        <begin position="118"/>
        <end position="137"/>
    </location>
</feature>
<dbReference type="Gene3D" id="3.40.710.10">
    <property type="entry name" value="DD-peptidase/beta-lactamase superfamily"/>
    <property type="match status" value="1"/>
</dbReference>
<dbReference type="GO" id="GO:0022857">
    <property type="term" value="F:transmembrane transporter activity"/>
    <property type="evidence" value="ECO:0007669"/>
    <property type="project" value="InterPro"/>
</dbReference>
<evidence type="ECO:0000256" key="3">
    <source>
        <dbReference type="SAM" id="MobiDB-lite"/>
    </source>
</evidence>
<keyword evidence="4" id="KW-0812">Transmembrane</keyword>
<organism evidence="5 6">
    <name type="scientific">Saxophila tyrrhenica</name>
    <dbReference type="NCBI Taxonomy" id="1690608"/>
    <lineage>
        <taxon>Eukaryota</taxon>
        <taxon>Fungi</taxon>
        <taxon>Dikarya</taxon>
        <taxon>Ascomycota</taxon>
        <taxon>Pezizomycotina</taxon>
        <taxon>Dothideomycetes</taxon>
        <taxon>Dothideomycetidae</taxon>
        <taxon>Mycosphaerellales</taxon>
        <taxon>Extremaceae</taxon>
        <taxon>Saxophila</taxon>
    </lineage>
</organism>
<dbReference type="AlphaFoldDB" id="A0AAV9P1U6"/>
<feature type="transmembrane region" description="Helical" evidence="4">
    <location>
        <begin position="143"/>
        <end position="163"/>
    </location>
</feature>
<dbReference type="InterPro" id="IPR050327">
    <property type="entry name" value="Proton-linked_MCT"/>
</dbReference>
<dbReference type="GO" id="GO:0016020">
    <property type="term" value="C:membrane"/>
    <property type="evidence" value="ECO:0007669"/>
    <property type="project" value="UniProtKB-SubCell"/>
</dbReference>
<dbReference type="EMBL" id="JAVRRT010000016">
    <property type="protein sequence ID" value="KAK5165361.1"/>
    <property type="molecule type" value="Genomic_DNA"/>
</dbReference>
<sequence>MKATVGSKTGSARPTSLEIPAKQSSCCHASHPASKDVPPPDAGFRPWLQVVAGFILMFNAWGVVVSYGAFQTFYTSSRGLTDESESVIAWIGSAQNFLLLFGGALGGKYFDAGYYRQMLYAGTFLVVFGLMMTSLATQYYQALLAQGFCVGLGLGLLLVPSVGLPSTWFQKRRGLAVGIVSTGASFAGITFPVALRKLIMLPAIGFGWAVRVLGFTCLGTLSISIVLGRPRLPPRPRGAIVEYKALKQLDFAFYVAGQFVTYLGFFTFYNYVENWAISMGLDDRGLPLMYVLPILNAASILGRSLPPFIADYTGALNIQVPATYITGVLLLAWIPVDSLGATIALSTLYGFSSGAALAIIPTATACMTKDMRTFGGQIGVVFVAMAVSTLIGTPIAGAIIQSSGYDSARIWAGVVVLCGATLTLIARLVKSEWRLLAKPLPLFGPFQPPPVVDASSDNIESLANDFRKTLNSYVAESDGVYGPISINTTSCSLALSAGSNYVPKESNPRPYFFEYHHSASNLDEDDAQDAETEWAIGDLTQIFTTISLLAGEGDEVWARSITEYLPELKASNVKAIPGRAIVQVAWEDVTLGALASHMAGIVRDCKFSQTLRRAAEAKASRQQYLQHRRALPTKHPSSTSSSSSAHRAPGHNAHLSPRRLRASRKGNGSTL</sequence>
<dbReference type="InterPro" id="IPR011701">
    <property type="entry name" value="MFS"/>
</dbReference>
<dbReference type="SUPFAM" id="SSF56601">
    <property type="entry name" value="beta-lactamase/transpeptidase-like"/>
    <property type="match status" value="1"/>
</dbReference>
<keyword evidence="4" id="KW-1133">Transmembrane helix</keyword>
<keyword evidence="6" id="KW-1185">Reference proteome</keyword>
<evidence type="ECO:0008006" key="7">
    <source>
        <dbReference type="Google" id="ProtNLM"/>
    </source>
</evidence>
<evidence type="ECO:0000256" key="2">
    <source>
        <dbReference type="ARBA" id="ARBA00006727"/>
    </source>
</evidence>
<protein>
    <recommendedName>
        <fullName evidence="7">Major facilitator superfamily (MFS) profile domain-containing protein</fullName>
    </recommendedName>
</protein>
<feature type="transmembrane region" description="Helical" evidence="4">
    <location>
        <begin position="47"/>
        <end position="67"/>
    </location>
</feature>
<dbReference type="Pfam" id="PF07690">
    <property type="entry name" value="MFS_1"/>
    <property type="match status" value="1"/>
</dbReference>
<keyword evidence="4" id="KW-0472">Membrane</keyword>
<feature type="region of interest" description="Disordered" evidence="3">
    <location>
        <begin position="1"/>
        <end position="21"/>
    </location>
</feature>
<comment type="similarity">
    <text evidence="2">Belongs to the major facilitator superfamily. Monocarboxylate porter (TC 2.A.1.13) family.</text>
</comment>
<feature type="transmembrane region" description="Helical" evidence="4">
    <location>
        <begin position="87"/>
        <end position="106"/>
    </location>
</feature>
<dbReference type="Proteomes" id="UP001337655">
    <property type="component" value="Unassembled WGS sequence"/>
</dbReference>
<feature type="transmembrane region" description="Helical" evidence="4">
    <location>
        <begin position="378"/>
        <end position="402"/>
    </location>
</feature>
<dbReference type="PANTHER" id="PTHR11360">
    <property type="entry name" value="MONOCARBOXYLATE TRANSPORTER"/>
    <property type="match status" value="1"/>
</dbReference>
<dbReference type="InterPro" id="IPR012338">
    <property type="entry name" value="Beta-lactam/transpept-like"/>
</dbReference>
<feature type="transmembrane region" description="Helical" evidence="4">
    <location>
        <begin position="408"/>
        <end position="429"/>
    </location>
</feature>
<evidence type="ECO:0000256" key="1">
    <source>
        <dbReference type="ARBA" id="ARBA00004141"/>
    </source>
</evidence>
<dbReference type="Gene3D" id="1.20.1250.20">
    <property type="entry name" value="MFS general substrate transporter like domains"/>
    <property type="match status" value="2"/>
</dbReference>
<comment type="caution">
    <text evidence="5">The sequence shown here is derived from an EMBL/GenBank/DDBJ whole genome shotgun (WGS) entry which is preliminary data.</text>
</comment>
<dbReference type="GeneID" id="89930222"/>
<feature type="transmembrane region" description="Helical" evidence="4">
    <location>
        <begin position="284"/>
        <end position="302"/>
    </location>
</feature>
<evidence type="ECO:0000313" key="6">
    <source>
        <dbReference type="Proteomes" id="UP001337655"/>
    </source>
</evidence>
<comment type="subcellular location">
    <subcellularLocation>
        <location evidence="1">Membrane</location>
        <topology evidence="1">Multi-pass membrane protein</topology>
    </subcellularLocation>
</comment>
<proteinExistence type="inferred from homology"/>
<evidence type="ECO:0000256" key="4">
    <source>
        <dbReference type="SAM" id="Phobius"/>
    </source>
</evidence>
<reference evidence="5 6" key="1">
    <citation type="submission" date="2023-08" db="EMBL/GenBank/DDBJ databases">
        <title>Black Yeasts Isolated from many extreme environments.</title>
        <authorList>
            <person name="Coleine C."/>
            <person name="Stajich J.E."/>
            <person name="Selbmann L."/>
        </authorList>
    </citation>
    <scope>NUCLEOTIDE SEQUENCE [LARGE SCALE GENOMIC DNA]</scope>
    <source>
        <strain evidence="5 6">CCFEE 5935</strain>
    </source>
</reference>
<evidence type="ECO:0000313" key="5">
    <source>
        <dbReference type="EMBL" id="KAK5165361.1"/>
    </source>
</evidence>
<feature type="region of interest" description="Disordered" evidence="3">
    <location>
        <begin position="618"/>
        <end position="671"/>
    </location>
</feature>
<dbReference type="SUPFAM" id="SSF103473">
    <property type="entry name" value="MFS general substrate transporter"/>
    <property type="match status" value="1"/>
</dbReference>
<gene>
    <name evidence="5" type="ORF">LTR77_008890</name>
</gene>
<feature type="transmembrane region" description="Helical" evidence="4">
    <location>
        <begin position="206"/>
        <end position="228"/>
    </location>
</feature>